<evidence type="ECO:0000256" key="11">
    <source>
        <dbReference type="SAM" id="MobiDB-lite"/>
    </source>
</evidence>
<comment type="caution">
    <text evidence="13">The sequence shown here is derived from an EMBL/GenBank/DDBJ whole genome shotgun (WGS) entry which is preliminary data.</text>
</comment>
<dbReference type="AlphaFoldDB" id="K0RMS2"/>
<name>K0RMS2_THAOC</name>
<keyword evidence="5" id="KW-0347">Helicase</keyword>
<dbReference type="OMA" id="IGFRENK"/>
<evidence type="ECO:0000256" key="10">
    <source>
        <dbReference type="ARBA" id="ARBA00023242"/>
    </source>
</evidence>
<dbReference type="PANTHER" id="PTHR12604:SF4">
    <property type="entry name" value="X-RAY REPAIR CROSS-COMPLEMENTING PROTEIN 5"/>
    <property type="match status" value="1"/>
</dbReference>
<organism evidence="13 14">
    <name type="scientific">Thalassiosira oceanica</name>
    <name type="common">Marine diatom</name>
    <dbReference type="NCBI Taxonomy" id="159749"/>
    <lineage>
        <taxon>Eukaryota</taxon>
        <taxon>Sar</taxon>
        <taxon>Stramenopiles</taxon>
        <taxon>Ochrophyta</taxon>
        <taxon>Bacillariophyta</taxon>
        <taxon>Coscinodiscophyceae</taxon>
        <taxon>Thalassiosirophycidae</taxon>
        <taxon>Thalassiosirales</taxon>
        <taxon>Thalassiosiraceae</taxon>
        <taxon>Thalassiosira</taxon>
    </lineage>
</organism>
<dbReference type="GO" id="GO:0004386">
    <property type="term" value="F:helicase activity"/>
    <property type="evidence" value="ECO:0007669"/>
    <property type="project" value="UniProtKB-KW"/>
</dbReference>
<evidence type="ECO:0000313" key="13">
    <source>
        <dbReference type="EMBL" id="EJK50171.1"/>
    </source>
</evidence>
<dbReference type="EMBL" id="AGNL01044138">
    <property type="protein sequence ID" value="EJK50171.1"/>
    <property type="molecule type" value="Genomic_DNA"/>
</dbReference>
<feature type="compositionally biased region" description="Acidic residues" evidence="11">
    <location>
        <begin position="147"/>
        <end position="168"/>
    </location>
</feature>
<keyword evidence="2" id="KW-0547">Nucleotide-binding</keyword>
<dbReference type="eggNOG" id="KOG2326">
    <property type="taxonomic scope" value="Eukaryota"/>
</dbReference>
<evidence type="ECO:0000256" key="9">
    <source>
        <dbReference type="ARBA" id="ARBA00023204"/>
    </source>
</evidence>
<gene>
    <name evidence="13" type="ORF">THAOC_30890</name>
</gene>
<dbReference type="GO" id="GO:0006303">
    <property type="term" value="P:double-strand break repair via nonhomologous end joining"/>
    <property type="evidence" value="ECO:0007669"/>
    <property type="project" value="InterPro"/>
</dbReference>
<keyword evidence="8" id="KW-0233">DNA recombination</keyword>
<keyword evidence="3" id="KW-0227">DNA damage</keyword>
<dbReference type="GO" id="GO:0005524">
    <property type="term" value="F:ATP binding"/>
    <property type="evidence" value="ECO:0007669"/>
    <property type="project" value="UniProtKB-KW"/>
</dbReference>
<reference evidence="13 14" key="1">
    <citation type="journal article" date="2012" name="Genome Biol.">
        <title>Genome and low-iron response of an oceanic diatom adapted to chronic iron limitation.</title>
        <authorList>
            <person name="Lommer M."/>
            <person name="Specht M."/>
            <person name="Roy A.S."/>
            <person name="Kraemer L."/>
            <person name="Andreson R."/>
            <person name="Gutowska M.A."/>
            <person name="Wolf J."/>
            <person name="Bergner S.V."/>
            <person name="Schilhabel M.B."/>
            <person name="Klostermeier U.C."/>
            <person name="Beiko R.G."/>
            <person name="Rosenstiel P."/>
            <person name="Hippler M."/>
            <person name="Laroche J."/>
        </authorList>
    </citation>
    <scope>NUCLEOTIDE SEQUENCE [LARGE SCALE GENOMIC DNA]</scope>
    <source>
        <strain evidence="13 14">CCMP1005</strain>
    </source>
</reference>
<accession>K0RMS2</accession>
<evidence type="ECO:0000256" key="2">
    <source>
        <dbReference type="ARBA" id="ARBA00022741"/>
    </source>
</evidence>
<evidence type="ECO:0000256" key="5">
    <source>
        <dbReference type="ARBA" id="ARBA00022806"/>
    </source>
</evidence>
<keyword evidence="9" id="KW-0234">DNA repair</keyword>
<evidence type="ECO:0000313" key="14">
    <source>
        <dbReference type="Proteomes" id="UP000266841"/>
    </source>
</evidence>
<evidence type="ECO:0000256" key="1">
    <source>
        <dbReference type="ARBA" id="ARBA00004123"/>
    </source>
</evidence>
<keyword evidence="6" id="KW-0067">ATP-binding</keyword>
<dbReference type="SUPFAM" id="SSF100939">
    <property type="entry name" value="SPOC domain-like"/>
    <property type="match status" value="1"/>
</dbReference>
<evidence type="ECO:0000256" key="6">
    <source>
        <dbReference type="ARBA" id="ARBA00022840"/>
    </source>
</evidence>
<dbReference type="GO" id="GO:0016787">
    <property type="term" value="F:hydrolase activity"/>
    <property type="evidence" value="ECO:0007669"/>
    <property type="project" value="UniProtKB-KW"/>
</dbReference>
<dbReference type="Pfam" id="PF02735">
    <property type="entry name" value="Ku"/>
    <property type="match status" value="1"/>
</dbReference>
<protein>
    <recommendedName>
        <fullName evidence="12">Ku domain-containing protein</fullName>
    </recommendedName>
</protein>
<feature type="domain" description="Ku" evidence="12">
    <location>
        <begin position="297"/>
        <end position="459"/>
    </location>
</feature>
<dbReference type="SUPFAM" id="SSF53300">
    <property type="entry name" value="vWA-like"/>
    <property type="match status" value="1"/>
</dbReference>
<evidence type="ECO:0000256" key="4">
    <source>
        <dbReference type="ARBA" id="ARBA00022801"/>
    </source>
</evidence>
<dbReference type="GO" id="GO:0006310">
    <property type="term" value="P:DNA recombination"/>
    <property type="evidence" value="ECO:0007669"/>
    <property type="project" value="UniProtKB-KW"/>
</dbReference>
<sequence length="584" mass="64336">MEDISKFFRRCKDGRKLERYAEATSSDNFKNIVEFGGLRQTSPTTLRAVKDITCTMDPHSDSVDGDFCNGFILAADELHKRTKGKKYNRKIVLITDGEHAVENPNSSQLQAAIQSMRELRSELVVLGIGFRENKDFAMNEIVKADGESEEESEDDDGSEDDDSEGEEDENRKPDAVESGNPDDGIVTSKPSKRDLMRSENERLLQSIVGAVGGCILAADGCDISDLLMTRLPPKAGTKKSVAGNADIRIAPGLTLEGKQAVLTSKVGIKPLIKEKYSYDPETGDPERDSAGELMTLKTRIQRMLVEDKDSAVEVPIAKRTNAYRYGSDLVPVGKMDEDGLKAPFFSDKKLTEVMGYLDKNDVVNSNLLAGPTYAIFGGDKSVRGRTAIAALSQALEETDKVAFCKLKKEKKSEPIVGALFPKIQGKDDGAGSSQQNGGRYLEFIALPYVGDLSKMVSRRQPEEYRGTVEEDKACDEMIDAMMIADCDFNSFDISVPAMSANHKMVAHFATDPKSAKDETSKEGLPDNTIRKVAQAMPLCEYDVPIIIAKKSKKEVDVFISKFPLIENDEETEQKVMHWGDTISK</sequence>
<dbReference type="PANTHER" id="PTHR12604">
    <property type="entry name" value="KU AUTOANTIGEN DNA HELICASE"/>
    <property type="match status" value="1"/>
</dbReference>
<dbReference type="GO" id="GO:0000723">
    <property type="term" value="P:telomere maintenance"/>
    <property type="evidence" value="ECO:0007669"/>
    <property type="project" value="TreeGrafter"/>
</dbReference>
<dbReference type="OrthoDB" id="30826at2759"/>
<evidence type="ECO:0000256" key="8">
    <source>
        <dbReference type="ARBA" id="ARBA00023172"/>
    </source>
</evidence>
<keyword evidence="10" id="KW-0539">Nucleus</keyword>
<keyword evidence="14" id="KW-1185">Reference proteome</keyword>
<proteinExistence type="predicted"/>
<comment type="subcellular location">
    <subcellularLocation>
        <location evidence="1">Nucleus</location>
    </subcellularLocation>
</comment>
<evidence type="ECO:0000256" key="7">
    <source>
        <dbReference type="ARBA" id="ARBA00023125"/>
    </source>
</evidence>
<dbReference type="InterPro" id="IPR006164">
    <property type="entry name" value="DNA_bd_Ku70/Ku80"/>
</dbReference>
<dbReference type="GO" id="GO:0043564">
    <property type="term" value="C:Ku70:Ku80 complex"/>
    <property type="evidence" value="ECO:0007669"/>
    <property type="project" value="TreeGrafter"/>
</dbReference>
<dbReference type="Gene3D" id="2.40.290.10">
    <property type="match status" value="1"/>
</dbReference>
<dbReference type="Proteomes" id="UP000266841">
    <property type="component" value="Unassembled WGS sequence"/>
</dbReference>
<evidence type="ECO:0000256" key="3">
    <source>
        <dbReference type="ARBA" id="ARBA00022763"/>
    </source>
</evidence>
<feature type="region of interest" description="Disordered" evidence="11">
    <location>
        <begin position="144"/>
        <end position="197"/>
    </location>
</feature>
<keyword evidence="7" id="KW-0238">DNA-binding</keyword>
<dbReference type="InterPro" id="IPR036465">
    <property type="entry name" value="vWFA_dom_sf"/>
</dbReference>
<dbReference type="GO" id="GO:0003690">
    <property type="term" value="F:double-stranded DNA binding"/>
    <property type="evidence" value="ECO:0007669"/>
    <property type="project" value="TreeGrafter"/>
</dbReference>
<evidence type="ECO:0000259" key="12">
    <source>
        <dbReference type="Pfam" id="PF02735"/>
    </source>
</evidence>
<dbReference type="GO" id="GO:0042162">
    <property type="term" value="F:telomeric DNA binding"/>
    <property type="evidence" value="ECO:0007669"/>
    <property type="project" value="TreeGrafter"/>
</dbReference>
<keyword evidence="4" id="KW-0378">Hydrolase</keyword>
<dbReference type="Gene3D" id="3.40.50.410">
    <property type="entry name" value="von Willebrand factor, type A domain"/>
    <property type="match status" value="1"/>
</dbReference>
<dbReference type="InterPro" id="IPR016194">
    <property type="entry name" value="SPOC-like_C_dom_sf"/>
</dbReference>